<dbReference type="PANTHER" id="PTHR34406">
    <property type="entry name" value="PROTEIN YCEI"/>
    <property type="match status" value="1"/>
</dbReference>
<dbReference type="Gene3D" id="2.40.128.110">
    <property type="entry name" value="Lipid/polyisoprenoid-binding, YceI-like"/>
    <property type="match status" value="1"/>
</dbReference>
<dbReference type="EMBL" id="VCKY01000187">
    <property type="protein sequence ID" value="TMR10530.1"/>
    <property type="molecule type" value="Genomic_DNA"/>
</dbReference>
<dbReference type="SUPFAM" id="SSF101874">
    <property type="entry name" value="YceI-like"/>
    <property type="match status" value="1"/>
</dbReference>
<keyword evidence="4" id="KW-1185">Reference proteome</keyword>
<dbReference type="SMART" id="SM00867">
    <property type="entry name" value="YceI"/>
    <property type="match status" value="1"/>
</dbReference>
<gene>
    <name evidence="3" type="ORF">ETD86_39205</name>
</gene>
<evidence type="ECO:0000313" key="4">
    <source>
        <dbReference type="Proteomes" id="UP000309128"/>
    </source>
</evidence>
<evidence type="ECO:0000313" key="3">
    <source>
        <dbReference type="EMBL" id="TMR10530.1"/>
    </source>
</evidence>
<accession>A0A5S4F336</accession>
<sequence>MSISAGSYTLGPDSGRLLVKTTRTGLGAKVGHDLTLEVTRWRGDVTLDPAAPGDSSVTVEVDAASIEVREGTGGVKPLTSSDRGEIQKIIREKILHTDRHSTITFRSARVDATAESFSVEGDLAIAGVTRPATVRGSLAEGRVRCSAVIEQSRWGIKPYSALLGALKLNDEVEVLFDGVLSFRQEP</sequence>
<dbReference type="InterPro" id="IPR036761">
    <property type="entry name" value="TTHA0802/YceI-like_sf"/>
</dbReference>
<evidence type="ECO:0000256" key="1">
    <source>
        <dbReference type="ARBA" id="ARBA00008812"/>
    </source>
</evidence>
<dbReference type="OrthoDB" id="3724977at2"/>
<comment type="similarity">
    <text evidence="1">Belongs to the UPF0312 family.</text>
</comment>
<dbReference type="AlphaFoldDB" id="A0A5S4F336"/>
<proteinExistence type="inferred from homology"/>
<dbReference type="RefSeq" id="WP_138671694.1">
    <property type="nucleotide sequence ID" value="NZ_VCKY01000187.1"/>
</dbReference>
<feature type="domain" description="Lipid/polyisoprenoid-binding YceI-like" evidence="2">
    <location>
        <begin position="7"/>
        <end position="181"/>
    </location>
</feature>
<dbReference type="PANTHER" id="PTHR34406:SF1">
    <property type="entry name" value="PROTEIN YCEI"/>
    <property type="match status" value="1"/>
</dbReference>
<name>A0A5S4F336_9ACTN</name>
<dbReference type="Proteomes" id="UP000309128">
    <property type="component" value="Unassembled WGS sequence"/>
</dbReference>
<dbReference type="Pfam" id="PF04264">
    <property type="entry name" value="YceI"/>
    <property type="match status" value="1"/>
</dbReference>
<organism evidence="3 4">
    <name type="scientific">Nonomuraea turkmeniaca</name>
    <dbReference type="NCBI Taxonomy" id="103838"/>
    <lineage>
        <taxon>Bacteria</taxon>
        <taxon>Bacillati</taxon>
        <taxon>Actinomycetota</taxon>
        <taxon>Actinomycetes</taxon>
        <taxon>Streptosporangiales</taxon>
        <taxon>Streptosporangiaceae</taxon>
        <taxon>Nonomuraea</taxon>
    </lineage>
</organism>
<evidence type="ECO:0000259" key="2">
    <source>
        <dbReference type="SMART" id="SM00867"/>
    </source>
</evidence>
<reference evidence="3 4" key="1">
    <citation type="submission" date="2019-05" db="EMBL/GenBank/DDBJ databases">
        <title>Draft genome sequence of Nonomuraea turkmeniaca DSM 43926.</title>
        <authorList>
            <person name="Saricaoglu S."/>
            <person name="Isik K."/>
        </authorList>
    </citation>
    <scope>NUCLEOTIDE SEQUENCE [LARGE SCALE GENOMIC DNA]</scope>
    <source>
        <strain evidence="3 4">DSM 43926</strain>
    </source>
</reference>
<protein>
    <submittedName>
        <fullName evidence="3">YceI family protein</fullName>
    </submittedName>
</protein>
<dbReference type="InterPro" id="IPR007372">
    <property type="entry name" value="Lipid/polyisoprenoid-bd_YceI"/>
</dbReference>
<comment type="caution">
    <text evidence="3">The sequence shown here is derived from an EMBL/GenBank/DDBJ whole genome shotgun (WGS) entry which is preliminary data.</text>
</comment>